<keyword evidence="3" id="KW-1185">Reference proteome</keyword>
<dbReference type="Proteomes" id="UP001275084">
    <property type="component" value="Unassembled WGS sequence"/>
</dbReference>
<reference evidence="2" key="1">
    <citation type="journal article" date="2023" name="Mol. Phylogenet. Evol.">
        <title>Genome-scale phylogeny and comparative genomics of the fungal order Sordariales.</title>
        <authorList>
            <person name="Hensen N."/>
            <person name="Bonometti L."/>
            <person name="Westerberg I."/>
            <person name="Brannstrom I.O."/>
            <person name="Guillou S."/>
            <person name="Cros-Aarteil S."/>
            <person name="Calhoun S."/>
            <person name="Haridas S."/>
            <person name="Kuo A."/>
            <person name="Mondo S."/>
            <person name="Pangilinan J."/>
            <person name="Riley R."/>
            <person name="LaButti K."/>
            <person name="Andreopoulos B."/>
            <person name="Lipzen A."/>
            <person name="Chen C."/>
            <person name="Yan M."/>
            <person name="Daum C."/>
            <person name="Ng V."/>
            <person name="Clum A."/>
            <person name="Steindorff A."/>
            <person name="Ohm R.A."/>
            <person name="Martin F."/>
            <person name="Silar P."/>
            <person name="Natvig D.O."/>
            <person name="Lalanne C."/>
            <person name="Gautier V."/>
            <person name="Ament-Velasquez S.L."/>
            <person name="Kruys A."/>
            <person name="Hutchinson M.I."/>
            <person name="Powell A.J."/>
            <person name="Barry K."/>
            <person name="Miller A.N."/>
            <person name="Grigoriev I.V."/>
            <person name="Debuchy R."/>
            <person name="Gladieux P."/>
            <person name="Hiltunen Thoren M."/>
            <person name="Johannesson H."/>
        </authorList>
    </citation>
    <scope>NUCLEOTIDE SEQUENCE</scope>
    <source>
        <strain evidence="2">CBS 955.72</strain>
    </source>
</reference>
<keyword evidence="1" id="KW-0812">Transmembrane</keyword>
<gene>
    <name evidence="2" type="ORF">B0T25DRAFT_451345</name>
</gene>
<dbReference type="EMBL" id="JAUIQD010000003">
    <property type="protein sequence ID" value="KAK3356345.1"/>
    <property type="molecule type" value="Genomic_DNA"/>
</dbReference>
<evidence type="ECO:0000256" key="1">
    <source>
        <dbReference type="SAM" id="Phobius"/>
    </source>
</evidence>
<dbReference type="AlphaFoldDB" id="A0AAJ0HK66"/>
<organism evidence="2 3">
    <name type="scientific">Lasiosphaeria hispida</name>
    <dbReference type="NCBI Taxonomy" id="260671"/>
    <lineage>
        <taxon>Eukaryota</taxon>
        <taxon>Fungi</taxon>
        <taxon>Dikarya</taxon>
        <taxon>Ascomycota</taxon>
        <taxon>Pezizomycotina</taxon>
        <taxon>Sordariomycetes</taxon>
        <taxon>Sordariomycetidae</taxon>
        <taxon>Sordariales</taxon>
        <taxon>Lasiosphaeriaceae</taxon>
        <taxon>Lasiosphaeria</taxon>
    </lineage>
</organism>
<keyword evidence="1" id="KW-0472">Membrane</keyword>
<evidence type="ECO:0000313" key="3">
    <source>
        <dbReference type="Proteomes" id="UP001275084"/>
    </source>
</evidence>
<proteinExistence type="predicted"/>
<evidence type="ECO:0000313" key="2">
    <source>
        <dbReference type="EMBL" id="KAK3356345.1"/>
    </source>
</evidence>
<protein>
    <submittedName>
        <fullName evidence="2">Uncharacterized protein</fullName>
    </submittedName>
</protein>
<accession>A0AAJ0HK66</accession>
<sequence>MQRIFDKASEIEKKEREEMILAFISALLFFIPIAGQGNTFMTVFSFLVSAGVGRGGFRSATGSRRGMGQKEFDSLGNVKTRFRVSEGGFVRSEGDGKGRSIHATR</sequence>
<name>A0AAJ0HK66_9PEZI</name>
<comment type="caution">
    <text evidence="2">The sequence shown here is derived from an EMBL/GenBank/DDBJ whole genome shotgun (WGS) entry which is preliminary data.</text>
</comment>
<keyword evidence="1" id="KW-1133">Transmembrane helix</keyword>
<reference evidence="2" key="2">
    <citation type="submission" date="2023-06" db="EMBL/GenBank/DDBJ databases">
        <authorList>
            <consortium name="Lawrence Berkeley National Laboratory"/>
            <person name="Haridas S."/>
            <person name="Hensen N."/>
            <person name="Bonometti L."/>
            <person name="Westerberg I."/>
            <person name="Brannstrom I.O."/>
            <person name="Guillou S."/>
            <person name="Cros-Aarteil S."/>
            <person name="Calhoun S."/>
            <person name="Kuo A."/>
            <person name="Mondo S."/>
            <person name="Pangilinan J."/>
            <person name="Riley R."/>
            <person name="Labutti K."/>
            <person name="Andreopoulos B."/>
            <person name="Lipzen A."/>
            <person name="Chen C."/>
            <person name="Yanf M."/>
            <person name="Daum C."/>
            <person name="Ng V."/>
            <person name="Clum A."/>
            <person name="Steindorff A."/>
            <person name="Ohm R."/>
            <person name="Martin F."/>
            <person name="Silar P."/>
            <person name="Natvig D."/>
            <person name="Lalanne C."/>
            <person name="Gautier V."/>
            <person name="Ament-Velasquez S.L."/>
            <person name="Kruys A."/>
            <person name="Hutchinson M.I."/>
            <person name="Powell A.J."/>
            <person name="Barry K."/>
            <person name="Miller A.N."/>
            <person name="Grigoriev I.V."/>
            <person name="Debuchy R."/>
            <person name="Gladieux P."/>
            <person name="Thoren M.H."/>
            <person name="Johannesson H."/>
        </authorList>
    </citation>
    <scope>NUCLEOTIDE SEQUENCE</scope>
    <source>
        <strain evidence="2">CBS 955.72</strain>
    </source>
</reference>
<feature type="transmembrane region" description="Helical" evidence="1">
    <location>
        <begin position="20"/>
        <end position="35"/>
    </location>
</feature>